<evidence type="ECO:0000313" key="3">
    <source>
        <dbReference type="Proteomes" id="UP000012174"/>
    </source>
</evidence>
<dbReference type="InterPro" id="IPR029058">
    <property type="entry name" value="AB_hydrolase_fold"/>
</dbReference>
<organism evidence="2 3">
    <name type="scientific">Eutypa lata (strain UCR-EL1)</name>
    <name type="common">Grapevine dieback disease fungus</name>
    <name type="synonym">Eutypa armeniacae</name>
    <dbReference type="NCBI Taxonomy" id="1287681"/>
    <lineage>
        <taxon>Eukaryota</taxon>
        <taxon>Fungi</taxon>
        <taxon>Dikarya</taxon>
        <taxon>Ascomycota</taxon>
        <taxon>Pezizomycotina</taxon>
        <taxon>Sordariomycetes</taxon>
        <taxon>Xylariomycetidae</taxon>
        <taxon>Xylariales</taxon>
        <taxon>Diatrypaceae</taxon>
        <taxon>Eutypa</taxon>
    </lineage>
</organism>
<dbReference type="KEGG" id="ela:UCREL1_621"/>
<dbReference type="InterPro" id="IPR000073">
    <property type="entry name" value="AB_hydrolase_1"/>
</dbReference>
<sequence>MSSPSSTNPIIVIVHGAFHPPIYYRKLVEPLRAQGYTVLAPPMPTTGLDDSVAGTTYVDDVRRINESLLPLFDKEGREAVIVGHSQGGIAGSAATEGQTVADRQARGLKGGIKAVVYIAAVTFPKPGATFLELMGVTEENLPYRVVGPHYVPTLPVEKKGVVPLYNMLPEAEQWKAAEGIVSQSRASLNVPVHFAAGDVTVPKTYIICTQDMALPPAVQKAWAEGSGCRTIEIETDHSPFMDDGRANQVIDVIIDVAGK</sequence>
<dbReference type="PANTHER" id="PTHR37017">
    <property type="entry name" value="AB HYDROLASE-1 DOMAIN-CONTAINING PROTEIN-RELATED"/>
    <property type="match status" value="1"/>
</dbReference>
<evidence type="ECO:0000259" key="1">
    <source>
        <dbReference type="Pfam" id="PF12697"/>
    </source>
</evidence>
<feature type="domain" description="AB hydrolase-1" evidence="1">
    <location>
        <begin position="11"/>
        <end position="243"/>
    </location>
</feature>
<dbReference type="OrthoDB" id="1263307at2759"/>
<proteinExistence type="predicted"/>
<dbReference type="Proteomes" id="UP000012174">
    <property type="component" value="Unassembled WGS sequence"/>
</dbReference>
<protein>
    <recommendedName>
        <fullName evidence="1">AB hydrolase-1 domain-containing protein</fullName>
    </recommendedName>
</protein>
<dbReference type="SUPFAM" id="SSF53474">
    <property type="entry name" value="alpha/beta-Hydrolases"/>
    <property type="match status" value="1"/>
</dbReference>
<dbReference type="Gene3D" id="3.40.50.1820">
    <property type="entry name" value="alpha/beta hydrolase"/>
    <property type="match status" value="1"/>
</dbReference>
<dbReference type="EMBL" id="KB705475">
    <property type="protein sequence ID" value="EMR72318.1"/>
    <property type="molecule type" value="Genomic_DNA"/>
</dbReference>
<gene>
    <name evidence="2" type="ORF">UCREL1_621</name>
</gene>
<name>M7T5Z8_EUTLA</name>
<evidence type="ECO:0000313" key="2">
    <source>
        <dbReference type="EMBL" id="EMR72318.1"/>
    </source>
</evidence>
<dbReference type="Pfam" id="PF12697">
    <property type="entry name" value="Abhydrolase_6"/>
    <property type="match status" value="1"/>
</dbReference>
<dbReference type="OMA" id="CRTIEIE"/>
<reference evidence="3" key="1">
    <citation type="journal article" date="2013" name="Genome Announc.">
        <title>Draft genome sequence of the grapevine dieback fungus Eutypa lata UCR-EL1.</title>
        <authorList>
            <person name="Blanco-Ulate B."/>
            <person name="Rolshausen P.E."/>
            <person name="Cantu D."/>
        </authorList>
    </citation>
    <scope>NUCLEOTIDE SEQUENCE [LARGE SCALE GENOMIC DNA]</scope>
    <source>
        <strain evidence="3">UCR-EL1</strain>
    </source>
</reference>
<dbReference type="InterPro" id="IPR052897">
    <property type="entry name" value="Sec-Metab_Biosynth_Hydrolase"/>
</dbReference>
<accession>M7T5Z8</accession>
<dbReference type="eggNOG" id="ENOG502RQNE">
    <property type="taxonomic scope" value="Eukaryota"/>
</dbReference>
<dbReference type="AlphaFoldDB" id="M7T5Z8"/>
<dbReference type="HOGENOM" id="CLU_046066_1_3_1"/>
<keyword evidence="3" id="KW-1185">Reference proteome</keyword>
<dbReference type="PANTHER" id="PTHR37017:SF13">
    <property type="entry name" value="AB HYDROLASE-1 DOMAIN-CONTAINING PROTEIN"/>
    <property type="match status" value="1"/>
</dbReference>